<proteinExistence type="predicted"/>
<dbReference type="Proteomes" id="UP000694892">
    <property type="component" value="Chromosome 1L"/>
</dbReference>
<name>A0A974E1G1_XENLA</name>
<sequence length="75" mass="8850">MYTNKTVGSKSFMCFLYGAPMSSNQLLNTVDTGQFVKPDRFHNNMKLQYCLWPLILYPYGFSPSTFSLREWNEYM</sequence>
<protein>
    <submittedName>
        <fullName evidence="1">Uncharacterized protein</fullName>
    </submittedName>
</protein>
<evidence type="ECO:0000313" key="2">
    <source>
        <dbReference type="Proteomes" id="UP000694892"/>
    </source>
</evidence>
<evidence type="ECO:0000313" key="1">
    <source>
        <dbReference type="EMBL" id="OCU02070.1"/>
    </source>
</evidence>
<organism evidence="1 2">
    <name type="scientific">Xenopus laevis</name>
    <name type="common">African clawed frog</name>
    <dbReference type="NCBI Taxonomy" id="8355"/>
    <lineage>
        <taxon>Eukaryota</taxon>
        <taxon>Metazoa</taxon>
        <taxon>Chordata</taxon>
        <taxon>Craniata</taxon>
        <taxon>Vertebrata</taxon>
        <taxon>Euteleostomi</taxon>
        <taxon>Amphibia</taxon>
        <taxon>Batrachia</taxon>
        <taxon>Anura</taxon>
        <taxon>Pipoidea</taxon>
        <taxon>Pipidae</taxon>
        <taxon>Xenopodinae</taxon>
        <taxon>Xenopus</taxon>
        <taxon>Xenopus</taxon>
    </lineage>
</organism>
<accession>A0A974E1G1</accession>
<gene>
    <name evidence="1" type="ORF">XELAEV_18007832mg</name>
</gene>
<dbReference type="EMBL" id="CM004466">
    <property type="protein sequence ID" value="OCU02070.1"/>
    <property type="molecule type" value="Genomic_DNA"/>
</dbReference>
<reference evidence="2" key="1">
    <citation type="journal article" date="2016" name="Nature">
        <title>Genome evolution in the allotetraploid frog Xenopus laevis.</title>
        <authorList>
            <person name="Session A.M."/>
            <person name="Uno Y."/>
            <person name="Kwon T."/>
            <person name="Chapman J.A."/>
            <person name="Toyoda A."/>
            <person name="Takahashi S."/>
            <person name="Fukui A."/>
            <person name="Hikosaka A."/>
            <person name="Suzuki A."/>
            <person name="Kondo M."/>
            <person name="van Heeringen S.J."/>
            <person name="Quigley I."/>
            <person name="Heinz S."/>
            <person name="Ogino H."/>
            <person name="Ochi H."/>
            <person name="Hellsten U."/>
            <person name="Lyons J.B."/>
            <person name="Simakov O."/>
            <person name="Putnam N."/>
            <person name="Stites J."/>
            <person name="Kuroki Y."/>
            <person name="Tanaka T."/>
            <person name="Michiue T."/>
            <person name="Watanabe M."/>
            <person name="Bogdanovic O."/>
            <person name="Lister R."/>
            <person name="Georgiou G."/>
            <person name="Paranjpe S.S."/>
            <person name="van Kruijsbergen I."/>
            <person name="Shu S."/>
            <person name="Carlson J."/>
            <person name="Kinoshita T."/>
            <person name="Ohta Y."/>
            <person name="Mawaribuchi S."/>
            <person name="Jenkins J."/>
            <person name="Grimwood J."/>
            <person name="Schmutz J."/>
            <person name="Mitros T."/>
            <person name="Mozaffari S.V."/>
            <person name="Suzuki Y."/>
            <person name="Haramoto Y."/>
            <person name="Yamamoto T.S."/>
            <person name="Takagi C."/>
            <person name="Heald R."/>
            <person name="Miller K."/>
            <person name="Haudenschild C."/>
            <person name="Kitzman J."/>
            <person name="Nakayama T."/>
            <person name="Izutsu Y."/>
            <person name="Robert J."/>
            <person name="Fortriede J."/>
            <person name="Burns K."/>
            <person name="Lotay V."/>
            <person name="Karimi K."/>
            <person name="Yasuoka Y."/>
            <person name="Dichmann D.S."/>
            <person name="Flajnik M.F."/>
            <person name="Houston D.W."/>
            <person name="Shendure J."/>
            <person name="DuPasquier L."/>
            <person name="Vize P.D."/>
            <person name="Zorn A.M."/>
            <person name="Ito M."/>
            <person name="Marcotte E.M."/>
            <person name="Wallingford J.B."/>
            <person name="Ito Y."/>
            <person name="Asashima M."/>
            <person name="Ueno N."/>
            <person name="Matsuda Y."/>
            <person name="Veenstra G.J."/>
            <person name="Fujiyama A."/>
            <person name="Harland R.M."/>
            <person name="Taira M."/>
            <person name="Rokhsar D.S."/>
        </authorList>
    </citation>
    <scope>NUCLEOTIDE SEQUENCE [LARGE SCALE GENOMIC DNA]</scope>
    <source>
        <strain evidence="2">J</strain>
    </source>
</reference>
<dbReference type="AlphaFoldDB" id="A0A974E1G1"/>